<name>A0A9X6WNQ4_BACTU</name>
<reference evidence="1 2" key="1">
    <citation type="submission" date="2017-09" db="EMBL/GenBank/DDBJ databases">
        <title>Large-scale bioinformatics analysis of Bacillus genomes uncovers conserved roles of natural products in bacterial physiology.</title>
        <authorList>
            <consortium name="Agbiome Team Llc"/>
            <person name="Bleich R.M."/>
            <person name="Grubbs K.J."/>
            <person name="Santa Maria K.C."/>
            <person name="Allen S.E."/>
            <person name="Farag S."/>
            <person name="Shank E.A."/>
            <person name="Bowers A."/>
        </authorList>
    </citation>
    <scope>NUCLEOTIDE SEQUENCE [LARGE SCALE GENOMIC DNA]</scope>
    <source>
        <strain evidence="1 2">AFS085496</strain>
    </source>
</reference>
<comment type="caution">
    <text evidence="1">The sequence shown here is derived from an EMBL/GenBank/DDBJ whole genome shotgun (WGS) entry which is preliminary data.</text>
</comment>
<evidence type="ECO:0000313" key="1">
    <source>
        <dbReference type="EMBL" id="PFJ38881.1"/>
    </source>
</evidence>
<dbReference type="RefSeq" id="WP_098517023.1">
    <property type="nucleotide sequence ID" value="NZ_NUVX01000029.1"/>
</dbReference>
<dbReference type="AlphaFoldDB" id="A0A9X6WNQ4"/>
<organism evidence="1 2">
    <name type="scientific">Bacillus thuringiensis</name>
    <dbReference type="NCBI Taxonomy" id="1428"/>
    <lineage>
        <taxon>Bacteria</taxon>
        <taxon>Bacillati</taxon>
        <taxon>Bacillota</taxon>
        <taxon>Bacilli</taxon>
        <taxon>Bacillales</taxon>
        <taxon>Bacillaceae</taxon>
        <taxon>Bacillus</taxon>
        <taxon>Bacillus cereus group</taxon>
    </lineage>
</organism>
<accession>A0A9X6WNQ4</accession>
<dbReference type="Proteomes" id="UP000224003">
    <property type="component" value="Unassembled WGS sequence"/>
</dbReference>
<protein>
    <submittedName>
        <fullName evidence="1">Uncharacterized protein</fullName>
    </submittedName>
</protein>
<proteinExistence type="predicted"/>
<dbReference type="EMBL" id="NUVX01000029">
    <property type="protein sequence ID" value="PFJ38881.1"/>
    <property type="molecule type" value="Genomic_DNA"/>
</dbReference>
<gene>
    <name evidence="1" type="ORF">COJ15_16930</name>
</gene>
<evidence type="ECO:0000313" key="2">
    <source>
        <dbReference type="Proteomes" id="UP000224003"/>
    </source>
</evidence>
<sequence>MNPKLIKYFDTSYNKYTTEYLINKDRENVYLCSKLSYKVACDLGIENELYKVDTRYLPIDWCNYQELYNNSYFNHIPQIIEKNYEKILEIARDNFELSVRIIEFLEEFYEYACKKDFIRICRVAIIVNHKYIPDKIMQSLFNIVFDFYHELSEENKLSLLIDSYTSHFFIKFEEKAN</sequence>